<evidence type="ECO:0000313" key="3">
    <source>
        <dbReference type="EMBL" id="KAH0859783.1"/>
    </source>
</evidence>
<dbReference type="EMBL" id="JAGKQM010000019">
    <property type="protein sequence ID" value="KAH0859783.1"/>
    <property type="molecule type" value="Genomic_DNA"/>
</dbReference>
<feature type="domain" description="F-box" evidence="2">
    <location>
        <begin position="88"/>
        <end position="134"/>
    </location>
</feature>
<feature type="signal peptide" evidence="1">
    <location>
        <begin position="1"/>
        <end position="21"/>
    </location>
</feature>
<sequence>MFETRGVITIGWLWIVRIVGCCRELLSGETIKEQKLRKMVAIYILRNSRRLVTAATIYPGSVKLVIQPGVQEHAMKAAKLRTKDVTFSDRISNLPDDLLVKIFSLAPTSDAMNTSLLSKRWKSLWKMLQTLEKFLRFLTSLPTCATKVTLVKTTFCESAISVLFYLESCFGNPLFCVLHVICFCICSNIPLNYNFSSFRRHISCPTYRLPRVQFLNDPPPSVCNPSSVPECVSFHLETFQWSLHKGREEEKEIVLYILQNAPCLKTAAVSLSSYGPRGGEELLMIKELESMPKISIYLAFDC</sequence>
<dbReference type="PANTHER" id="PTHR32212:SF342">
    <property type="entry name" value="F-BOX DOMAIN-CONTAINING PROTEIN"/>
    <property type="match status" value="1"/>
</dbReference>
<reference evidence="3 4" key="1">
    <citation type="submission" date="2021-05" db="EMBL/GenBank/DDBJ databases">
        <title>Genome Assembly of Synthetic Allotetraploid Brassica napus Reveals Homoeologous Exchanges between Subgenomes.</title>
        <authorList>
            <person name="Davis J.T."/>
        </authorList>
    </citation>
    <scope>NUCLEOTIDE SEQUENCE [LARGE SCALE GENOMIC DNA]</scope>
    <source>
        <strain evidence="4">cv. Da-Ae</strain>
        <tissue evidence="3">Seedling</tissue>
    </source>
</reference>
<dbReference type="InterPro" id="IPR053781">
    <property type="entry name" value="F-box_AtFBL13-like"/>
</dbReference>
<keyword evidence="1" id="KW-0732">Signal</keyword>
<dbReference type="Gene3D" id="1.20.1280.50">
    <property type="match status" value="1"/>
</dbReference>
<feature type="non-terminal residue" evidence="3">
    <location>
        <position position="302"/>
    </location>
</feature>
<dbReference type="Pfam" id="PF08387">
    <property type="entry name" value="FBD"/>
    <property type="match status" value="1"/>
</dbReference>
<accession>A0ABQ7XXM2</accession>
<evidence type="ECO:0000259" key="2">
    <source>
        <dbReference type="PROSITE" id="PS50181"/>
    </source>
</evidence>
<dbReference type="Proteomes" id="UP000824890">
    <property type="component" value="Unassembled WGS sequence"/>
</dbReference>
<feature type="chain" id="PRO_5046653848" description="F-box domain-containing protein" evidence="1">
    <location>
        <begin position="22"/>
        <end position="302"/>
    </location>
</feature>
<dbReference type="InterPro" id="IPR036047">
    <property type="entry name" value="F-box-like_dom_sf"/>
</dbReference>
<protein>
    <recommendedName>
        <fullName evidence="2">F-box domain-containing protein</fullName>
    </recommendedName>
</protein>
<dbReference type="CDD" id="cd22160">
    <property type="entry name" value="F-box_AtFBL13-like"/>
    <property type="match status" value="1"/>
</dbReference>
<dbReference type="InterPro" id="IPR001810">
    <property type="entry name" value="F-box_dom"/>
</dbReference>
<dbReference type="PANTHER" id="PTHR32212">
    <property type="entry name" value="CYCLIN-LIKE F-BOX"/>
    <property type="match status" value="1"/>
</dbReference>
<keyword evidence="4" id="KW-1185">Reference proteome</keyword>
<dbReference type="SMART" id="SM00256">
    <property type="entry name" value="FBOX"/>
    <property type="match status" value="1"/>
</dbReference>
<organism evidence="3 4">
    <name type="scientific">Brassica napus</name>
    <name type="common">Rape</name>
    <dbReference type="NCBI Taxonomy" id="3708"/>
    <lineage>
        <taxon>Eukaryota</taxon>
        <taxon>Viridiplantae</taxon>
        <taxon>Streptophyta</taxon>
        <taxon>Embryophyta</taxon>
        <taxon>Tracheophyta</taxon>
        <taxon>Spermatophyta</taxon>
        <taxon>Magnoliopsida</taxon>
        <taxon>eudicotyledons</taxon>
        <taxon>Gunneridae</taxon>
        <taxon>Pentapetalae</taxon>
        <taxon>rosids</taxon>
        <taxon>malvids</taxon>
        <taxon>Brassicales</taxon>
        <taxon>Brassicaceae</taxon>
        <taxon>Brassiceae</taxon>
        <taxon>Brassica</taxon>
    </lineage>
</organism>
<comment type="caution">
    <text evidence="3">The sequence shown here is derived from an EMBL/GenBank/DDBJ whole genome shotgun (WGS) entry which is preliminary data.</text>
</comment>
<dbReference type="SMART" id="SM00579">
    <property type="entry name" value="FBD"/>
    <property type="match status" value="1"/>
</dbReference>
<evidence type="ECO:0000256" key="1">
    <source>
        <dbReference type="SAM" id="SignalP"/>
    </source>
</evidence>
<dbReference type="PROSITE" id="PS50181">
    <property type="entry name" value="FBOX"/>
    <property type="match status" value="1"/>
</dbReference>
<dbReference type="Pfam" id="PF00646">
    <property type="entry name" value="F-box"/>
    <property type="match status" value="1"/>
</dbReference>
<dbReference type="InterPro" id="IPR006566">
    <property type="entry name" value="FBD"/>
</dbReference>
<name>A0ABQ7XXM2_BRANA</name>
<gene>
    <name evidence="3" type="ORF">HID58_088044</name>
</gene>
<dbReference type="SUPFAM" id="SSF81383">
    <property type="entry name" value="F-box domain"/>
    <property type="match status" value="1"/>
</dbReference>
<evidence type="ECO:0000313" key="4">
    <source>
        <dbReference type="Proteomes" id="UP000824890"/>
    </source>
</evidence>
<proteinExistence type="predicted"/>